<evidence type="ECO:0000313" key="1">
    <source>
        <dbReference type="EMBL" id="GAA3021471.1"/>
    </source>
</evidence>
<proteinExistence type="predicted"/>
<dbReference type="Proteomes" id="UP001499930">
    <property type="component" value="Unassembled WGS sequence"/>
</dbReference>
<dbReference type="EMBL" id="BAAAWD010000014">
    <property type="protein sequence ID" value="GAA3021471.1"/>
    <property type="molecule type" value="Genomic_DNA"/>
</dbReference>
<name>A0ABP6KUH4_9ACTN</name>
<accession>A0ABP6KUH4</accession>
<reference evidence="2" key="1">
    <citation type="journal article" date="2019" name="Int. J. Syst. Evol. Microbiol.">
        <title>The Global Catalogue of Microorganisms (GCM) 10K type strain sequencing project: providing services to taxonomists for standard genome sequencing and annotation.</title>
        <authorList>
            <consortium name="The Broad Institute Genomics Platform"/>
            <consortium name="The Broad Institute Genome Sequencing Center for Infectious Disease"/>
            <person name="Wu L."/>
            <person name="Ma J."/>
        </authorList>
    </citation>
    <scope>NUCLEOTIDE SEQUENCE [LARGE SCALE GENOMIC DNA]</scope>
    <source>
        <strain evidence="2">JCM 3106</strain>
    </source>
</reference>
<protein>
    <submittedName>
        <fullName evidence="1">Uncharacterized protein</fullName>
    </submittedName>
</protein>
<sequence>MHTALELACWFTSGNTTGRPVGTVQVRRTVPPKVPARNHTSSGWFRPQNLPVVSATGFVLSLSEAAQVHQRPWIVSADEATGVGEVIVLAPSAPLF</sequence>
<evidence type="ECO:0000313" key="2">
    <source>
        <dbReference type="Proteomes" id="UP001499930"/>
    </source>
</evidence>
<organism evidence="1 2">
    <name type="scientific">Streptosporangium longisporum</name>
    <dbReference type="NCBI Taxonomy" id="46187"/>
    <lineage>
        <taxon>Bacteria</taxon>
        <taxon>Bacillati</taxon>
        <taxon>Actinomycetota</taxon>
        <taxon>Actinomycetes</taxon>
        <taxon>Streptosporangiales</taxon>
        <taxon>Streptosporangiaceae</taxon>
        <taxon>Streptosporangium</taxon>
    </lineage>
</organism>
<keyword evidence="2" id="KW-1185">Reference proteome</keyword>
<gene>
    <name evidence="1" type="ORF">GCM10017559_52830</name>
</gene>
<comment type="caution">
    <text evidence="1">The sequence shown here is derived from an EMBL/GenBank/DDBJ whole genome shotgun (WGS) entry which is preliminary data.</text>
</comment>